<accession>A0A0D7ARJ9</accession>
<protein>
    <submittedName>
        <fullName evidence="2">Uncharacterized protein</fullName>
    </submittedName>
</protein>
<keyword evidence="3" id="KW-1185">Reference proteome</keyword>
<feature type="non-terminal residue" evidence="2">
    <location>
        <position position="339"/>
    </location>
</feature>
<evidence type="ECO:0000313" key="3">
    <source>
        <dbReference type="Proteomes" id="UP000054007"/>
    </source>
</evidence>
<feature type="region of interest" description="Disordered" evidence="1">
    <location>
        <begin position="259"/>
        <end position="339"/>
    </location>
</feature>
<feature type="compositionally biased region" description="Low complexity" evidence="1">
    <location>
        <begin position="317"/>
        <end position="339"/>
    </location>
</feature>
<sequence length="339" mass="35584">MPAPIQYPFTPRLFKHVVALNQPGSPGLNGAYTIPDPDYKGVSGSLFTRQTLPIPIMLSKSESAVQMYLASMLFAATSTFKTECANHVGMGDTPADVVSKLASSVALPYFQAMTEPLHAIFVVVEGMDPGIYFDENQARQALLNSSNRLGFAIKGGPLAFLNAVTCFTSNGFHTGRDDPYLDWQIDIPSLQVGGPLRAASFPFPAHDLVTYGIVIPPSADSVAPIRGKELKDLAEKYFWLHDMTGARLPASSVPVDTAVPAAKPSASGSLKKLPSSAKRHPLAPIAAQPAKKLKAVSPVLQEAPAPSKKVESPPQPSASMASAASAPGPAKATAAASAP</sequence>
<evidence type="ECO:0000256" key="1">
    <source>
        <dbReference type="SAM" id="MobiDB-lite"/>
    </source>
</evidence>
<dbReference type="AlphaFoldDB" id="A0A0D7ARJ9"/>
<name>A0A0D7ARJ9_9AGAR</name>
<reference evidence="2 3" key="1">
    <citation type="journal article" date="2015" name="Fungal Genet. Biol.">
        <title>Evolution of novel wood decay mechanisms in Agaricales revealed by the genome sequences of Fistulina hepatica and Cylindrobasidium torrendii.</title>
        <authorList>
            <person name="Floudas D."/>
            <person name="Held B.W."/>
            <person name="Riley R."/>
            <person name="Nagy L.G."/>
            <person name="Koehler G."/>
            <person name="Ransdell A.S."/>
            <person name="Younus H."/>
            <person name="Chow J."/>
            <person name="Chiniquy J."/>
            <person name="Lipzen A."/>
            <person name="Tritt A."/>
            <person name="Sun H."/>
            <person name="Haridas S."/>
            <person name="LaButti K."/>
            <person name="Ohm R.A."/>
            <person name="Kues U."/>
            <person name="Blanchette R.A."/>
            <person name="Grigoriev I.V."/>
            <person name="Minto R.E."/>
            <person name="Hibbett D.S."/>
        </authorList>
    </citation>
    <scope>NUCLEOTIDE SEQUENCE [LARGE SCALE GENOMIC DNA]</scope>
    <source>
        <strain evidence="2 3">FP15055 ss-10</strain>
    </source>
</reference>
<evidence type="ECO:0000313" key="2">
    <source>
        <dbReference type="EMBL" id="KIY60837.1"/>
    </source>
</evidence>
<proteinExistence type="predicted"/>
<dbReference type="Proteomes" id="UP000054007">
    <property type="component" value="Unassembled WGS sequence"/>
</dbReference>
<organism evidence="2 3">
    <name type="scientific">Cylindrobasidium torrendii FP15055 ss-10</name>
    <dbReference type="NCBI Taxonomy" id="1314674"/>
    <lineage>
        <taxon>Eukaryota</taxon>
        <taxon>Fungi</taxon>
        <taxon>Dikarya</taxon>
        <taxon>Basidiomycota</taxon>
        <taxon>Agaricomycotina</taxon>
        <taxon>Agaricomycetes</taxon>
        <taxon>Agaricomycetidae</taxon>
        <taxon>Agaricales</taxon>
        <taxon>Marasmiineae</taxon>
        <taxon>Physalacriaceae</taxon>
        <taxon>Cylindrobasidium</taxon>
    </lineage>
</organism>
<gene>
    <name evidence="2" type="ORF">CYLTODRAFT_495493</name>
</gene>
<dbReference type="EMBL" id="KN881213">
    <property type="protein sequence ID" value="KIY60837.1"/>
    <property type="molecule type" value="Genomic_DNA"/>
</dbReference>